<dbReference type="EMBL" id="BJYZ01000001">
    <property type="protein sequence ID" value="GEO35973.1"/>
    <property type="molecule type" value="Genomic_DNA"/>
</dbReference>
<dbReference type="Gene3D" id="3.30.565.10">
    <property type="entry name" value="Histidine kinase-like ATPase, C-terminal domain"/>
    <property type="match status" value="1"/>
</dbReference>
<dbReference type="OrthoDB" id="7267626at2"/>
<evidence type="ECO:0000256" key="7">
    <source>
        <dbReference type="SAM" id="Coils"/>
    </source>
</evidence>
<feature type="region of interest" description="Disordered" evidence="8">
    <location>
        <begin position="459"/>
        <end position="492"/>
    </location>
</feature>
<feature type="coiled-coil region" evidence="7">
    <location>
        <begin position="201"/>
        <end position="235"/>
    </location>
</feature>
<dbReference type="Pfam" id="PF00512">
    <property type="entry name" value="HisKA"/>
    <property type="match status" value="1"/>
</dbReference>
<dbReference type="CDD" id="cd00082">
    <property type="entry name" value="HisKA"/>
    <property type="match status" value="1"/>
</dbReference>
<comment type="catalytic activity">
    <reaction evidence="1">
        <text>ATP + protein L-histidine = ADP + protein N-phospho-L-histidine.</text>
        <dbReference type="EC" id="2.7.13.3"/>
    </reaction>
</comment>
<organism evidence="11 12">
    <name type="scientific">Skermanella aerolata</name>
    <dbReference type="NCBI Taxonomy" id="393310"/>
    <lineage>
        <taxon>Bacteria</taxon>
        <taxon>Pseudomonadati</taxon>
        <taxon>Pseudomonadota</taxon>
        <taxon>Alphaproteobacteria</taxon>
        <taxon>Rhodospirillales</taxon>
        <taxon>Azospirillaceae</taxon>
        <taxon>Skermanella</taxon>
    </lineage>
</organism>
<keyword evidence="12" id="KW-1185">Reference proteome</keyword>
<name>A0A512DHM9_9PROT</name>
<feature type="domain" description="Histidine kinase" evidence="10">
    <location>
        <begin position="249"/>
        <end position="462"/>
    </location>
</feature>
<dbReference type="PROSITE" id="PS50109">
    <property type="entry name" value="HIS_KIN"/>
    <property type="match status" value="1"/>
</dbReference>
<dbReference type="PANTHER" id="PTHR43711:SF31">
    <property type="entry name" value="HISTIDINE KINASE"/>
    <property type="match status" value="1"/>
</dbReference>
<keyword evidence="5 11" id="KW-0418">Kinase</keyword>
<evidence type="ECO:0000256" key="9">
    <source>
        <dbReference type="SAM" id="Phobius"/>
    </source>
</evidence>
<dbReference type="PANTHER" id="PTHR43711">
    <property type="entry name" value="TWO-COMPONENT HISTIDINE KINASE"/>
    <property type="match status" value="1"/>
</dbReference>
<feature type="transmembrane region" description="Helical" evidence="9">
    <location>
        <begin position="29"/>
        <end position="50"/>
    </location>
</feature>
<dbReference type="GO" id="GO:0000155">
    <property type="term" value="F:phosphorelay sensor kinase activity"/>
    <property type="evidence" value="ECO:0007669"/>
    <property type="project" value="InterPro"/>
</dbReference>
<evidence type="ECO:0000313" key="12">
    <source>
        <dbReference type="Proteomes" id="UP000321523"/>
    </source>
</evidence>
<evidence type="ECO:0000313" key="11">
    <source>
        <dbReference type="EMBL" id="GEO35973.1"/>
    </source>
</evidence>
<dbReference type="InterPro" id="IPR050736">
    <property type="entry name" value="Sensor_HK_Regulatory"/>
</dbReference>
<sequence>MRVRVGADNPASTCADIQSEQVSLVVRQLPLVFTANVVNSILIAAVLTAVVPVVQVAVWSGLLVVLTAIRFFHQGLAGRLLTGSIGDPAQSVRRLTLASGISGCIWGIGLALLLPEPPIYRLFVAFVLGGMAAGSVVTLSPLLPVVTAFLIPCMLPLAIRFALEGSPVWLGMAALSFMFTVFLWIAARKLNRWSSTMLRLKMEKSRLADELSSVLADLERKVERRTTDLRMARDEANRANQMKSRFLAAASHDLGQPFQAMRLFIDLLDSRLKDTPHHELLQALERAHESGQRMLSSLLDLSRLESGTVELRIERFPAGNLIDRLEMEFRPLAESRGLRLRIRCHDCEILSDPDLLHRIVANLLGNALRYTASGGILLACRRRNTMLRLEVWDTGVGIAADRLEEIFEEFHRIDPVDPGASQGVGLGLSIVRRTAELLNHKVSVCSIVGHGSRFSITVPCRSAQDPAPPDEEERPGLLPAGSARPATEGDSA</sequence>
<keyword evidence="3" id="KW-0597">Phosphoprotein</keyword>
<feature type="transmembrane region" description="Helical" evidence="9">
    <location>
        <begin position="119"/>
        <end position="137"/>
    </location>
</feature>
<dbReference type="InterPro" id="IPR004358">
    <property type="entry name" value="Sig_transdc_His_kin-like_C"/>
</dbReference>
<dbReference type="FunFam" id="3.30.565.10:FF:000049">
    <property type="entry name" value="Two-component sensor histidine kinase"/>
    <property type="match status" value="1"/>
</dbReference>
<evidence type="ECO:0000256" key="4">
    <source>
        <dbReference type="ARBA" id="ARBA00022679"/>
    </source>
</evidence>
<dbReference type="AlphaFoldDB" id="A0A512DHM9"/>
<dbReference type="PRINTS" id="PR00344">
    <property type="entry name" value="BCTRLSENSOR"/>
</dbReference>
<feature type="transmembrane region" description="Helical" evidence="9">
    <location>
        <begin position="169"/>
        <end position="187"/>
    </location>
</feature>
<keyword evidence="9" id="KW-0812">Transmembrane</keyword>
<keyword evidence="7" id="KW-0175">Coiled coil</keyword>
<dbReference type="Pfam" id="PF02518">
    <property type="entry name" value="HATPase_c"/>
    <property type="match status" value="1"/>
</dbReference>
<dbReference type="InterPro" id="IPR005467">
    <property type="entry name" value="His_kinase_dom"/>
</dbReference>
<evidence type="ECO:0000259" key="10">
    <source>
        <dbReference type="PROSITE" id="PS50109"/>
    </source>
</evidence>
<dbReference type="RefSeq" id="WP_044431269.1">
    <property type="nucleotide sequence ID" value="NZ_BJYZ01000001.1"/>
</dbReference>
<proteinExistence type="predicted"/>
<evidence type="ECO:0000256" key="6">
    <source>
        <dbReference type="ARBA" id="ARBA00023012"/>
    </source>
</evidence>
<keyword evidence="6" id="KW-0902">Two-component regulatory system</keyword>
<protein>
    <recommendedName>
        <fullName evidence="2">histidine kinase</fullName>
        <ecNumber evidence="2">2.7.13.3</ecNumber>
    </recommendedName>
</protein>
<dbReference type="SMART" id="SM00387">
    <property type="entry name" value="HATPase_c"/>
    <property type="match status" value="1"/>
</dbReference>
<dbReference type="EC" id="2.7.13.3" evidence="2"/>
<reference evidence="11 12" key="1">
    <citation type="submission" date="2019-07" db="EMBL/GenBank/DDBJ databases">
        <title>Whole genome shotgun sequence of Skermanella aerolata NBRC 106429.</title>
        <authorList>
            <person name="Hosoyama A."/>
            <person name="Uohara A."/>
            <person name="Ohji S."/>
            <person name="Ichikawa N."/>
        </authorList>
    </citation>
    <scope>NUCLEOTIDE SEQUENCE [LARGE SCALE GENOMIC DNA]</scope>
    <source>
        <strain evidence="11 12">NBRC 106429</strain>
    </source>
</reference>
<dbReference type="Proteomes" id="UP000321523">
    <property type="component" value="Unassembled WGS sequence"/>
</dbReference>
<feature type="transmembrane region" description="Helical" evidence="9">
    <location>
        <begin position="94"/>
        <end position="113"/>
    </location>
</feature>
<dbReference type="SUPFAM" id="SSF55874">
    <property type="entry name" value="ATPase domain of HSP90 chaperone/DNA topoisomerase II/histidine kinase"/>
    <property type="match status" value="1"/>
</dbReference>
<evidence type="ECO:0000256" key="1">
    <source>
        <dbReference type="ARBA" id="ARBA00000085"/>
    </source>
</evidence>
<dbReference type="InterPro" id="IPR036890">
    <property type="entry name" value="HATPase_C_sf"/>
</dbReference>
<evidence type="ECO:0000256" key="3">
    <source>
        <dbReference type="ARBA" id="ARBA00022553"/>
    </source>
</evidence>
<evidence type="ECO:0000256" key="5">
    <source>
        <dbReference type="ARBA" id="ARBA00022777"/>
    </source>
</evidence>
<dbReference type="Gene3D" id="1.10.287.130">
    <property type="match status" value="1"/>
</dbReference>
<keyword evidence="9" id="KW-0472">Membrane</keyword>
<accession>A0A512DHM9</accession>
<gene>
    <name evidence="11" type="ORF">SAE02_01210</name>
</gene>
<evidence type="ECO:0000256" key="8">
    <source>
        <dbReference type="SAM" id="MobiDB-lite"/>
    </source>
</evidence>
<dbReference type="InterPro" id="IPR036097">
    <property type="entry name" value="HisK_dim/P_sf"/>
</dbReference>
<dbReference type="InterPro" id="IPR003594">
    <property type="entry name" value="HATPase_dom"/>
</dbReference>
<dbReference type="InterPro" id="IPR003661">
    <property type="entry name" value="HisK_dim/P_dom"/>
</dbReference>
<comment type="caution">
    <text evidence="11">The sequence shown here is derived from an EMBL/GenBank/DDBJ whole genome shotgun (WGS) entry which is preliminary data.</text>
</comment>
<keyword evidence="9" id="KW-1133">Transmembrane helix</keyword>
<evidence type="ECO:0000256" key="2">
    <source>
        <dbReference type="ARBA" id="ARBA00012438"/>
    </source>
</evidence>
<keyword evidence="4" id="KW-0808">Transferase</keyword>
<dbReference type="SUPFAM" id="SSF47384">
    <property type="entry name" value="Homodimeric domain of signal transducing histidine kinase"/>
    <property type="match status" value="1"/>
</dbReference>
<dbReference type="SMART" id="SM00388">
    <property type="entry name" value="HisKA"/>
    <property type="match status" value="1"/>
</dbReference>